<organism evidence="3 4">
    <name type="scientific">Nitrobacter hamburgensis (strain DSM 10229 / NCIMB 13809 / X14)</name>
    <dbReference type="NCBI Taxonomy" id="323097"/>
    <lineage>
        <taxon>Bacteria</taxon>
        <taxon>Pseudomonadati</taxon>
        <taxon>Pseudomonadota</taxon>
        <taxon>Alphaproteobacteria</taxon>
        <taxon>Hyphomicrobiales</taxon>
        <taxon>Nitrobacteraceae</taxon>
        <taxon>Nitrobacter</taxon>
    </lineage>
</organism>
<feature type="signal peptide" evidence="1">
    <location>
        <begin position="1"/>
        <end position="34"/>
    </location>
</feature>
<dbReference type="AlphaFoldDB" id="Q1QQM1"/>
<evidence type="ECO:0000259" key="2">
    <source>
        <dbReference type="Pfam" id="PF07603"/>
    </source>
</evidence>
<dbReference type="InterPro" id="IPR011460">
    <property type="entry name" value="Lcl_C"/>
</dbReference>
<name>Q1QQM1_NITHX</name>
<dbReference type="EMBL" id="CP000319">
    <property type="protein sequence ID" value="ABE61476.1"/>
    <property type="molecule type" value="Genomic_DNA"/>
</dbReference>
<dbReference type="eggNOG" id="COG1520">
    <property type="taxonomic scope" value="Bacteria"/>
</dbReference>
<dbReference type="HOGENOM" id="CLU_283676_0_0_5"/>
<protein>
    <recommendedName>
        <fullName evidence="2">Lcl C-terminal domain-containing protein</fullName>
    </recommendedName>
</protein>
<sequence length="1097" mass="112063">MNAREAAVRRSNRLRIRLLTLSGLVALAAAPAFAAEPTPGSACTGVGNYTVSGGPELSGVGHLMVCSGSVWNSVLDFDAAANSVLPYALSLSGDISPAQITANQNDYNPAGLSTASVLRMSSDASRNVTSLAGGVDGRIVTLMNIGSNSIILKNDDGATGTAANRFALAGDLALTPNQAVILTYDSTASRWRAASNGTATSTFSCPSGFTKLQSQGQTLGCMKDSVVAASGLNCRDAATSCWNSYGGRLPTYNEYKAAQASIGGFTIHANLEWVGSPSWNSADNESCGGIEPTAGGIPSSYPYTRTDHAYRCFIPAGSNGGPGSSANAAGSDTQVQFNDGGTALGGDGGLIYNKATDTLTTGALTVNSALGVTGATGVAGTLALSGDISPAQITANQNNYNPAGLSTASVLRVNSNASRNITSLAGGADGRVVTVMNIGSFPIVLKNDDGATGTAANRFALTGDLALAAKQSAMLMYDSTALRWRQIANGTATGSGDNLGNHTATQNIVLGSNYLSGDGGNEGIAVDASGKIGIGITPATALLTVNGDAVVNTSLTAFGGMLGSNGSVGTPGYRFYFDPDTGLYSPGDNANVLGFVTGGTERARIDANGNVGIGTSPVSGTRISVADSGGGVSEIATLINSSPASAGTGVGIVYQGPSSIKLGSVGAMWEDGTGNNSGLYFNTRNTSYSSKMYLSAAGDLGIGTIGVPKERLHIYSTDPAETGLTIATPGTGDQQAVLNLLTKSNGSDTLGDATSAGWQIWANGDGSTAFGAIGGPNTFGIGFVDGAGWDPAAFQILPNGRIGIGTHANGELPGTTLDVGGSFALSGDISPAQIAADQNDYDPAEYDIKTSVLRLTSDASHSITGIVDGADGRVLTLLNVGSNPIVLSNQNASSAAANRFAIGADFTIGADQSVSLIYDDTSQRWRSASLPFESSGLVGPSGCATIGDLCADGTVFAGYHPITQEHLFIPTTDQGTTSQWKTSTGTNDIATDSTYDGRANTNQVANSTTFPAFKLCKDLTTGGHSDWYLPSRVELYYLWSVQGTIEAAGNITNLQNASYYWSSTEYDTNSAWPQYFPNGTQGYANKLTAFRVRCVRR</sequence>
<proteinExistence type="predicted"/>
<evidence type="ECO:0000256" key="1">
    <source>
        <dbReference type="SAM" id="SignalP"/>
    </source>
</evidence>
<keyword evidence="1" id="KW-0732">Signal</keyword>
<dbReference type="Pfam" id="PF07603">
    <property type="entry name" value="Lcl_C"/>
    <property type="match status" value="1"/>
</dbReference>
<dbReference type="Proteomes" id="UP000001953">
    <property type="component" value="Chromosome"/>
</dbReference>
<accession>Q1QQM1</accession>
<dbReference type="KEGG" id="nha:Nham_0587"/>
<evidence type="ECO:0000313" key="3">
    <source>
        <dbReference type="EMBL" id="ABE61476.1"/>
    </source>
</evidence>
<feature type="chain" id="PRO_5004196022" description="Lcl C-terminal domain-containing protein" evidence="1">
    <location>
        <begin position="35"/>
        <end position="1097"/>
    </location>
</feature>
<evidence type="ECO:0000313" key="4">
    <source>
        <dbReference type="Proteomes" id="UP000001953"/>
    </source>
</evidence>
<feature type="domain" description="Lcl C-terminal" evidence="2">
    <location>
        <begin position="971"/>
        <end position="1096"/>
    </location>
</feature>
<dbReference type="STRING" id="323097.Nham_0587"/>
<keyword evidence="4" id="KW-1185">Reference proteome</keyword>
<gene>
    <name evidence="3" type="ordered locus">Nham_0587</name>
</gene>
<reference evidence="3 4" key="1">
    <citation type="submission" date="2006-03" db="EMBL/GenBank/DDBJ databases">
        <title>Complete sequence of chromosome of Nitrobacter hamburgensis X14.</title>
        <authorList>
            <consortium name="US DOE Joint Genome Institute"/>
            <person name="Copeland A."/>
            <person name="Lucas S."/>
            <person name="Lapidus A."/>
            <person name="Barry K."/>
            <person name="Detter J.C."/>
            <person name="Glavina del Rio T."/>
            <person name="Hammon N."/>
            <person name="Israni S."/>
            <person name="Dalin E."/>
            <person name="Tice H."/>
            <person name="Pitluck S."/>
            <person name="Chain P."/>
            <person name="Malfatti S."/>
            <person name="Shin M."/>
            <person name="Vergez L."/>
            <person name="Schmutz J."/>
            <person name="Larimer F."/>
            <person name="Land M."/>
            <person name="Hauser L."/>
            <person name="Kyrpides N."/>
            <person name="Ivanova N."/>
            <person name="Ward B."/>
            <person name="Arp D."/>
            <person name="Klotz M."/>
            <person name="Stein L."/>
            <person name="O'Mullan G."/>
            <person name="Starkenburg S."/>
            <person name="Sayavedra L."/>
            <person name="Poret-Peterson A.T."/>
            <person name="Gentry M.E."/>
            <person name="Bruce D."/>
            <person name="Richardson P."/>
        </authorList>
    </citation>
    <scope>NUCLEOTIDE SEQUENCE [LARGE SCALE GENOMIC DNA]</scope>
    <source>
        <strain evidence="4">DSM 10229 / NCIMB 13809 / X14</strain>
    </source>
</reference>